<accession>A0ABU0SB75</accession>
<proteinExistence type="predicted"/>
<evidence type="ECO:0000313" key="3">
    <source>
        <dbReference type="Proteomes" id="UP001237780"/>
    </source>
</evidence>
<keyword evidence="1" id="KW-0472">Membrane</keyword>
<evidence type="ECO:0000313" key="2">
    <source>
        <dbReference type="EMBL" id="MDQ0997716.1"/>
    </source>
</evidence>
<name>A0ABU0SB75_9HYPH</name>
<reference evidence="2 3" key="1">
    <citation type="submission" date="2023-07" db="EMBL/GenBank/DDBJ databases">
        <title>Comparative genomics of wheat-associated soil bacteria to identify genetic determinants of phenazine resistance.</title>
        <authorList>
            <person name="Mouncey N."/>
        </authorList>
    </citation>
    <scope>NUCLEOTIDE SEQUENCE [LARGE SCALE GENOMIC DNA]</scope>
    <source>
        <strain evidence="2 3">W4I11</strain>
    </source>
</reference>
<keyword evidence="3" id="KW-1185">Reference proteome</keyword>
<dbReference type="RefSeq" id="WP_115054718.1">
    <property type="nucleotide sequence ID" value="NZ_JAUSZT010000003.1"/>
</dbReference>
<comment type="caution">
    <text evidence="2">The sequence shown here is derived from an EMBL/GenBank/DDBJ whole genome shotgun (WGS) entry which is preliminary data.</text>
</comment>
<dbReference type="EMBL" id="JAUSZT010000003">
    <property type="protein sequence ID" value="MDQ0997716.1"/>
    <property type="molecule type" value="Genomic_DNA"/>
</dbReference>
<evidence type="ECO:0000256" key="1">
    <source>
        <dbReference type="SAM" id="Phobius"/>
    </source>
</evidence>
<sequence>MLRLIFRLLAYICLSLAIIAAVLDAARSVGASNLVITSLRDSWQSVSANSFALVETSIRTHLYSIFWDPLMLWVLDAPTVLVFALLALLLYAIGYRRADKTGRFAAR</sequence>
<protein>
    <submittedName>
        <fullName evidence="2">Uncharacterized protein</fullName>
    </submittedName>
</protein>
<keyword evidence="1" id="KW-1133">Transmembrane helix</keyword>
<gene>
    <name evidence="2" type="ORF">QFZ34_002898</name>
</gene>
<organism evidence="2 3">
    <name type="scientific">Phyllobacterium ifriqiyense</name>
    <dbReference type="NCBI Taxonomy" id="314238"/>
    <lineage>
        <taxon>Bacteria</taxon>
        <taxon>Pseudomonadati</taxon>
        <taxon>Pseudomonadota</taxon>
        <taxon>Alphaproteobacteria</taxon>
        <taxon>Hyphomicrobiales</taxon>
        <taxon>Phyllobacteriaceae</taxon>
        <taxon>Phyllobacterium</taxon>
    </lineage>
</organism>
<feature type="transmembrane region" description="Helical" evidence="1">
    <location>
        <begin position="70"/>
        <end position="93"/>
    </location>
</feature>
<keyword evidence="1" id="KW-0812">Transmembrane</keyword>
<dbReference type="Proteomes" id="UP001237780">
    <property type="component" value="Unassembled WGS sequence"/>
</dbReference>